<dbReference type="GO" id="GO:0002189">
    <property type="term" value="C:ribose phosphate diphosphokinase complex"/>
    <property type="evidence" value="ECO:0007669"/>
    <property type="project" value="TreeGrafter"/>
</dbReference>
<protein>
    <recommendedName>
        <fullName evidence="3">Ribose-phosphate diphosphokinase</fullName>
    </recommendedName>
</protein>
<dbReference type="Pfam" id="PF14572">
    <property type="entry name" value="Pribosyl_synth"/>
    <property type="match status" value="1"/>
</dbReference>
<dbReference type="Gene3D" id="3.40.50.2020">
    <property type="match status" value="2"/>
</dbReference>
<dbReference type="GO" id="GO:0004749">
    <property type="term" value="F:ribose phosphate diphosphokinase activity"/>
    <property type="evidence" value="ECO:0007669"/>
    <property type="project" value="TreeGrafter"/>
</dbReference>
<dbReference type="PANTHER" id="PTHR10210">
    <property type="entry name" value="RIBOSE-PHOSPHATE DIPHOSPHOKINASE FAMILY MEMBER"/>
    <property type="match status" value="1"/>
</dbReference>
<dbReference type="SUPFAM" id="SSF53271">
    <property type="entry name" value="PRTase-like"/>
    <property type="match status" value="1"/>
</dbReference>
<name>A0A286TFX6_BIFBI</name>
<dbReference type="InterPro" id="IPR005946">
    <property type="entry name" value="Rib-P_diPkinase"/>
</dbReference>
<gene>
    <name evidence="1" type="ORF">BBJK_03225</name>
</gene>
<dbReference type="GO" id="GO:0006164">
    <property type="term" value="P:purine nucleotide biosynthetic process"/>
    <property type="evidence" value="ECO:0007669"/>
    <property type="project" value="TreeGrafter"/>
</dbReference>
<dbReference type="Proteomes" id="UP000262177">
    <property type="component" value="Chromosome"/>
</dbReference>
<sequence>MLRDAGAKSVTVVATHGVLSGPAVDRLKNCGASEIVLTDTVPIPEEKRWDGLTVLSIAPLLASAIRAVFEDGSVAELFDTYPEHHGQGFLFA</sequence>
<proteinExistence type="predicted"/>
<dbReference type="GO" id="GO:0005737">
    <property type="term" value="C:cytoplasm"/>
    <property type="evidence" value="ECO:0007669"/>
    <property type="project" value="TreeGrafter"/>
</dbReference>
<dbReference type="InterPro" id="IPR029057">
    <property type="entry name" value="PRTase-like"/>
</dbReference>
<organism evidence="1 2">
    <name type="scientific">Bifidobacterium bifidum LMG 13195</name>
    <dbReference type="NCBI Taxonomy" id="1207542"/>
    <lineage>
        <taxon>Bacteria</taxon>
        <taxon>Bacillati</taxon>
        <taxon>Actinomycetota</taxon>
        <taxon>Actinomycetes</taxon>
        <taxon>Bifidobacteriales</taxon>
        <taxon>Bifidobacteriaceae</taxon>
        <taxon>Bifidobacterium</taxon>
    </lineage>
</organism>
<dbReference type="PANTHER" id="PTHR10210:SF41">
    <property type="entry name" value="RIBOSE-PHOSPHATE PYROPHOSPHOKINASE 1, CHLOROPLASTIC"/>
    <property type="match status" value="1"/>
</dbReference>
<dbReference type="GO" id="GO:0000287">
    <property type="term" value="F:magnesium ion binding"/>
    <property type="evidence" value="ECO:0007669"/>
    <property type="project" value="InterPro"/>
</dbReference>
<dbReference type="AlphaFoldDB" id="A0A286TFX6"/>
<evidence type="ECO:0000313" key="1">
    <source>
        <dbReference type="EMBL" id="BBA49157.1"/>
    </source>
</evidence>
<dbReference type="GO" id="GO:0006015">
    <property type="term" value="P:5-phosphoribose 1-diphosphate biosynthetic process"/>
    <property type="evidence" value="ECO:0007669"/>
    <property type="project" value="TreeGrafter"/>
</dbReference>
<reference evidence="1 2" key="1">
    <citation type="journal article" date="2017" name="Biosci. Biotechnol. Biochem.">
        <title>Identification and characterization of a sulfoglycosidase from Bifidobacterium bifidum implicated in mucin glycan utilization.</title>
        <authorList>
            <person name="Katoh T."/>
            <person name="Maeshibu T."/>
            <person name="Kikkawa K."/>
            <person name="Gotoh A."/>
            <person name="Tomabechi Y."/>
            <person name="Nakamura M."/>
            <person name="Liao W.-H."/>
            <person name="Yamaguchi M."/>
            <person name="Ashida H."/>
            <person name="Yamamoto K."/>
            <person name="Katayama T."/>
        </authorList>
    </citation>
    <scope>NUCLEOTIDE SEQUENCE [LARGE SCALE GENOMIC DNA]</scope>
    <source>
        <strain evidence="1 2">JCM 7004</strain>
    </source>
</reference>
<evidence type="ECO:0000313" key="2">
    <source>
        <dbReference type="Proteomes" id="UP000262177"/>
    </source>
</evidence>
<evidence type="ECO:0008006" key="3">
    <source>
        <dbReference type="Google" id="ProtNLM"/>
    </source>
</evidence>
<dbReference type="EMBL" id="AP018131">
    <property type="protein sequence ID" value="BBA49157.1"/>
    <property type="molecule type" value="Genomic_DNA"/>
</dbReference>
<accession>A0A286TFX6</accession>